<dbReference type="GO" id="GO:0008168">
    <property type="term" value="F:methyltransferase activity"/>
    <property type="evidence" value="ECO:0007669"/>
    <property type="project" value="UniProtKB-KW"/>
</dbReference>
<reference evidence="2 3" key="1">
    <citation type="journal article" date="2018" name="Genome Biol. Evol.">
        <title>Multiple Roots of Fruiting Body Formation in Amoebozoa.</title>
        <authorList>
            <person name="Hillmann F."/>
            <person name="Forbes G."/>
            <person name="Novohradska S."/>
            <person name="Ferling I."/>
            <person name="Riege K."/>
            <person name="Groth M."/>
            <person name="Westermann M."/>
            <person name="Marz M."/>
            <person name="Spaller T."/>
            <person name="Winckler T."/>
            <person name="Schaap P."/>
            <person name="Glockner G."/>
        </authorList>
    </citation>
    <scope>NUCLEOTIDE SEQUENCE [LARGE SCALE GENOMIC DNA]</scope>
    <source>
        <strain evidence="2 3">Jena</strain>
    </source>
</reference>
<dbReference type="OrthoDB" id="17033at2759"/>
<feature type="region of interest" description="Disordered" evidence="1">
    <location>
        <begin position="253"/>
        <end position="275"/>
    </location>
</feature>
<keyword evidence="2" id="KW-0808">Transferase</keyword>
<dbReference type="InterPro" id="IPR029063">
    <property type="entry name" value="SAM-dependent_MTases_sf"/>
</dbReference>
<organism evidence="2 3">
    <name type="scientific">Planoprotostelium fungivorum</name>
    <dbReference type="NCBI Taxonomy" id="1890364"/>
    <lineage>
        <taxon>Eukaryota</taxon>
        <taxon>Amoebozoa</taxon>
        <taxon>Evosea</taxon>
        <taxon>Variosea</taxon>
        <taxon>Cavosteliida</taxon>
        <taxon>Cavosteliaceae</taxon>
        <taxon>Planoprotostelium</taxon>
    </lineage>
</organism>
<dbReference type="STRING" id="1890364.A0A2P6NL08"/>
<sequence length="275" mass="30935">MCSESSTEWSVEGFIHDTLGDEKGDTRFEVADIPLPGDVTLHLLHTTKGIQVDMENMDHDNTGMKIWPVAREFCEYLHTQRERLSGRNILELGAGTGMCGLYTSHLCRRVMITDGDDAVVSIVKKNVELNGLKNVLVEKLWWGDHLSTERLLRENSEGYDVIIGSEILYHESHAPSLVQTVNQLLSSKGGLFIMAIAVRIRSVLNTLIQLTSNSGWKQIATDYSLTNTPRSANFSFRTLLVWEVPSGCDVREKERRESEVKIDPEEQLEGDCKLS</sequence>
<evidence type="ECO:0000256" key="1">
    <source>
        <dbReference type="SAM" id="MobiDB-lite"/>
    </source>
</evidence>
<keyword evidence="2" id="KW-0489">Methyltransferase</keyword>
<dbReference type="InParanoid" id="A0A2P6NL08"/>
<evidence type="ECO:0000313" key="3">
    <source>
        <dbReference type="Proteomes" id="UP000241769"/>
    </source>
</evidence>
<dbReference type="Pfam" id="PF10294">
    <property type="entry name" value="Methyltransf_16"/>
    <property type="match status" value="1"/>
</dbReference>
<dbReference type="Proteomes" id="UP000241769">
    <property type="component" value="Unassembled WGS sequence"/>
</dbReference>
<dbReference type="GO" id="GO:0032259">
    <property type="term" value="P:methylation"/>
    <property type="evidence" value="ECO:0007669"/>
    <property type="project" value="UniProtKB-KW"/>
</dbReference>
<dbReference type="PANTHER" id="PTHR14614">
    <property type="entry name" value="HEPATOCELLULAR CARCINOMA-ASSOCIATED ANTIGEN"/>
    <property type="match status" value="1"/>
</dbReference>
<comment type="caution">
    <text evidence="2">The sequence shown here is derived from an EMBL/GenBank/DDBJ whole genome shotgun (WGS) entry which is preliminary data.</text>
</comment>
<accession>A0A2P6NL08</accession>
<dbReference type="AlphaFoldDB" id="A0A2P6NL08"/>
<dbReference type="CDD" id="cd02440">
    <property type="entry name" value="AdoMet_MTases"/>
    <property type="match status" value="1"/>
</dbReference>
<dbReference type="EMBL" id="MDYQ01000059">
    <property type="protein sequence ID" value="PRP84655.1"/>
    <property type="molecule type" value="Genomic_DNA"/>
</dbReference>
<name>A0A2P6NL08_9EUKA</name>
<keyword evidence="3" id="KW-1185">Reference proteome</keyword>
<gene>
    <name evidence="2" type="ORF">PROFUN_07905</name>
</gene>
<dbReference type="SUPFAM" id="SSF53335">
    <property type="entry name" value="S-adenosyl-L-methionine-dependent methyltransferases"/>
    <property type="match status" value="1"/>
</dbReference>
<proteinExistence type="predicted"/>
<dbReference type="InterPro" id="IPR019410">
    <property type="entry name" value="Methyltransf_16"/>
</dbReference>
<protein>
    <submittedName>
        <fullName evidence="2">Putative nicotinamide N-methyltransferase-like</fullName>
    </submittedName>
</protein>
<evidence type="ECO:0000313" key="2">
    <source>
        <dbReference type="EMBL" id="PRP84655.1"/>
    </source>
</evidence>
<dbReference type="Gene3D" id="3.40.50.150">
    <property type="entry name" value="Vaccinia Virus protein VP39"/>
    <property type="match status" value="1"/>
</dbReference>